<dbReference type="Proteomes" id="UP000434172">
    <property type="component" value="Unassembled WGS sequence"/>
</dbReference>
<feature type="region of interest" description="Disordered" evidence="1">
    <location>
        <begin position="1"/>
        <end position="44"/>
    </location>
</feature>
<feature type="compositionally biased region" description="Basic and acidic residues" evidence="1">
    <location>
        <begin position="85"/>
        <end position="98"/>
    </location>
</feature>
<evidence type="ECO:0000313" key="2">
    <source>
        <dbReference type="EMBL" id="KAF0321078.1"/>
    </source>
</evidence>
<organism evidence="2 3">
    <name type="scientific">Colletotrichum asianum</name>
    <dbReference type="NCBI Taxonomy" id="702518"/>
    <lineage>
        <taxon>Eukaryota</taxon>
        <taxon>Fungi</taxon>
        <taxon>Dikarya</taxon>
        <taxon>Ascomycota</taxon>
        <taxon>Pezizomycotina</taxon>
        <taxon>Sordariomycetes</taxon>
        <taxon>Hypocreomycetidae</taxon>
        <taxon>Glomerellales</taxon>
        <taxon>Glomerellaceae</taxon>
        <taxon>Colletotrichum</taxon>
        <taxon>Colletotrichum gloeosporioides species complex</taxon>
    </lineage>
</organism>
<accession>A0A8H3WAF2</accession>
<gene>
    <name evidence="2" type="ORF">GQ607_011685</name>
</gene>
<sequence length="126" mass="13808">MSRAALIARNEPVSSPSQQRSQDPTDRRAPQEHPTGEVGLPDTQLARKNAESFSGRLPHGRIGFRLQAADDAASVIGYPHATHRTRAEPETRVKDARRARFPPRPSQGSTSLHEPTGPPLNIFVCN</sequence>
<evidence type="ECO:0000256" key="1">
    <source>
        <dbReference type="SAM" id="MobiDB-lite"/>
    </source>
</evidence>
<feature type="compositionally biased region" description="Basic and acidic residues" evidence="1">
    <location>
        <begin position="23"/>
        <end position="35"/>
    </location>
</feature>
<keyword evidence="3" id="KW-1185">Reference proteome</keyword>
<protein>
    <submittedName>
        <fullName evidence="2">Uncharacterized protein</fullName>
    </submittedName>
</protein>
<dbReference type="EMBL" id="WOWK01000075">
    <property type="protein sequence ID" value="KAF0321078.1"/>
    <property type="molecule type" value="Genomic_DNA"/>
</dbReference>
<comment type="caution">
    <text evidence="2">The sequence shown here is derived from an EMBL/GenBank/DDBJ whole genome shotgun (WGS) entry which is preliminary data.</text>
</comment>
<evidence type="ECO:0000313" key="3">
    <source>
        <dbReference type="Proteomes" id="UP000434172"/>
    </source>
</evidence>
<dbReference type="AlphaFoldDB" id="A0A8H3WAF2"/>
<reference evidence="2 3" key="1">
    <citation type="submission" date="2019-12" db="EMBL/GenBank/DDBJ databases">
        <title>A genome sequence resource for the geographically widespread anthracnose pathogen Colletotrichum asianum.</title>
        <authorList>
            <person name="Meng Y."/>
        </authorList>
    </citation>
    <scope>NUCLEOTIDE SEQUENCE [LARGE SCALE GENOMIC DNA]</scope>
    <source>
        <strain evidence="2 3">ICMP 18580</strain>
    </source>
</reference>
<feature type="compositionally biased region" description="Polar residues" evidence="1">
    <location>
        <begin position="12"/>
        <end position="22"/>
    </location>
</feature>
<name>A0A8H3WAF2_9PEZI</name>
<feature type="region of interest" description="Disordered" evidence="1">
    <location>
        <begin position="76"/>
        <end position="120"/>
    </location>
</feature>
<proteinExistence type="predicted"/>